<sequence length="81" mass="8556">MVVNESGSESVSVSVSVSISIGVGIRRRGGEMVVNESGSEATGYISKTMSANEQDMWQSSPGSTRSQICHFTGFINDPIVV</sequence>
<gene>
    <name evidence="1" type="ORF">GJ744_006737</name>
</gene>
<dbReference type="Proteomes" id="UP000606974">
    <property type="component" value="Unassembled WGS sequence"/>
</dbReference>
<proteinExistence type="predicted"/>
<keyword evidence="2" id="KW-1185">Reference proteome</keyword>
<comment type="caution">
    <text evidence="1">The sequence shown here is derived from an EMBL/GenBank/DDBJ whole genome shotgun (WGS) entry which is preliminary data.</text>
</comment>
<evidence type="ECO:0000313" key="2">
    <source>
        <dbReference type="Proteomes" id="UP000606974"/>
    </source>
</evidence>
<organism evidence="1 2">
    <name type="scientific">Endocarpon pusillum</name>
    <dbReference type="NCBI Taxonomy" id="364733"/>
    <lineage>
        <taxon>Eukaryota</taxon>
        <taxon>Fungi</taxon>
        <taxon>Dikarya</taxon>
        <taxon>Ascomycota</taxon>
        <taxon>Pezizomycotina</taxon>
        <taxon>Eurotiomycetes</taxon>
        <taxon>Chaetothyriomycetidae</taxon>
        <taxon>Verrucariales</taxon>
        <taxon>Verrucariaceae</taxon>
        <taxon>Endocarpon</taxon>
    </lineage>
</organism>
<dbReference type="AlphaFoldDB" id="A0A8H7AJV7"/>
<protein>
    <submittedName>
        <fullName evidence="1">Uncharacterized protein</fullName>
    </submittedName>
</protein>
<evidence type="ECO:0000313" key="1">
    <source>
        <dbReference type="EMBL" id="KAF7510458.1"/>
    </source>
</evidence>
<accession>A0A8H7AJV7</accession>
<reference evidence="1" key="1">
    <citation type="submission" date="2020-02" db="EMBL/GenBank/DDBJ databases">
        <authorList>
            <person name="Palmer J.M."/>
        </authorList>
    </citation>
    <scope>NUCLEOTIDE SEQUENCE</scope>
    <source>
        <strain evidence="1">EPUS1.4</strain>
        <tissue evidence="1">Thallus</tissue>
    </source>
</reference>
<dbReference type="EMBL" id="JAACFV010000030">
    <property type="protein sequence ID" value="KAF7510458.1"/>
    <property type="molecule type" value="Genomic_DNA"/>
</dbReference>
<name>A0A8H7AJV7_9EURO</name>